<name>A0A813R4R6_9BILA</name>
<feature type="compositionally biased region" description="Basic and acidic residues" evidence="5">
    <location>
        <begin position="139"/>
        <end position="154"/>
    </location>
</feature>
<organism evidence="7 10">
    <name type="scientific">Adineta steineri</name>
    <dbReference type="NCBI Taxonomy" id="433720"/>
    <lineage>
        <taxon>Eukaryota</taxon>
        <taxon>Metazoa</taxon>
        <taxon>Spiralia</taxon>
        <taxon>Gnathifera</taxon>
        <taxon>Rotifera</taxon>
        <taxon>Eurotatoria</taxon>
        <taxon>Bdelloidea</taxon>
        <taxon>Adinetida</taxon>
        <taxon>Adinetidae</taxon>
        <taxon>Adineta</taxon>
    </lineage>
</organism>
<feature type="region of interest" description="Disordered" evidence="5">
    <location>
        <begin position="188"/>
        <end position="217"/>
    </location>
</feature>
<dbReference type="SUPFAM" id="SSF57959">
    <property type="entry name" value="Leucine zipper domain"/>
    <property type="match status" value="1"/>
</dbReference>
<sequence length="279" mass="31288">MSGNNIKNDHNSNYSYPVQNGTNNTTMTNMSVVPQISSRPNTLPINTQRESDLLLFTPNDYNKFSLSTPDLINVLASQTFVDGQPSPSVKVLEELFAAHGNNINNQPIMPSTNSYDHDAHTRGSYSDNHNKQENIPTFRPDRTHSQLSSSRDRSVSSSMNDNDSSNSTDTSSPMVYSYSGRIKDELQHVPSIQTRQPGEPVDVVKKEKKRERNRQAAQKCRTRKLTRIAELQKRVNELQGKNKDLTGIAECLKGDITKLEKQLQDHHTQGCTLMNGSTL</sequence>
<dbReference type="Proteomes" id="UP000663832">
    <property type="component" value="Unassembled WGS sequence"/>
</dbReference>
<dbReference type="GO" id="GO:0042127">
    <property type="term" value="P:regulation of cell population proliferation"/>
    <property type="evidence" value="ECO:0007669"/>
    <property type="project" value="TreeGrafter"/>
</dbReference>
<keyword evidence="3" id="KW-0804">Transcription</keyword>
<dbReference type="PANTHER" id="PTHR11462">
    <property type="entry name" value="JUN TRANSCRIPTION FACTOR-RELATED"/>
    <property type="match status" value="1"/>
</dbReference>
<dbReference type="Gene3D" id="1.20.5.170">
    <property type="match status" value="1"/>
</dbReference>
<dbReference type="PROSITE" id="PS50217">
    <property type="entry name" value="BZIP"/>
    <property type="match status" value="1"/>
</dbReference>
<feature type="coiled-coil region" evidence="4">
    <location>
        <begin position="221"/>
        <end position="269"/>
    </location>
</feature>
<dbReference type="EMBL" id="CAJNOM010000045">
    <property type="protein sequence ID" value="CAF0908506.1"/>
    <property type="molecule type" value="Genomic_DNA"/>
</dbReference>
<evidence type="ECO:0000313" key="8">
    <source>
        <dbReference type="EMBL" id="CAF0908506.1"/>
    </source>
</evidence>
<accession>A0A813R4R6</accession>
<dbReference type="GO" id="GO:0000981">
    <property type="term" value="F:DNA-binding transcription factor activity, RNA polymerase II-specific"/>
    <property type="evidence" value="ECO:0007669"/>
    <property type="project" value="TreeGrafter"/>
</dbReference>
<dbReference type="Pfam" id="PF00170">
    <property type="entry name" value="bZIP_1"/>
    <property type="match status" value="1"/>
</dbReference>
<dbReference type="GO" id="GO:0000978">
    <property type="term" value="F:RNA polymerase II cis-regulatory region sequence-specific DNA binding"/>
    <property type="evidence" value="ECO:0007669"/>
    <property type="project" value="TreeGrafter"/>
</dbReference>
<dbReference type="CDD" id="cd14696">
    <property type="entry name" value="bZIP_Jun"/>
    <property type="match status" value="1"/>
</dbReference>
<evidence type="ECO:0000256" key="2">
    <source>
        <dbReference type="ARBA" id="ARBA00023125"/>
    </source>
</evidence>
<dbReference type="OrthoDB" id="2187714at2759"/>
<dbReference type="PROSITE" id="PS00036">
    <property type="entry name" value="BZIP_BASIC"/>
    <property type="match status" value="1"/>
</dbReference>
<evidence type="ECO:0000313" key="7">
    <source>
        <dbReference type="EMBL" id="CAF0777504.1"/>
    </source>
</evidence>
<feature type="region of interest" description="Disordered" evidence="5">
    <location>
        <begin position="103"/>
        <end position="175"/>
    </location>
</feature>
<protein>
    <recommendedName>
        <fullName evidence="6">BZIP domain-containing protein</fullName>
    </recommendedName>
</protein>
<reference evidence="7" key="1">
    <citation type="submission" date="2021-02" db="EMBL/GenBank/DDBJ databases">
        <authorList>
            <person name="Nowell W R."/>
        </authorList>
    </citation>
    <scope>NUCLEOTIDE SEQUENCE</scope>
</reference>
<comment type="caution">
    <text evidence="7">The sequence shown here is derived from an EMBL/GenBank/DDBJ whole genome shotgun (WGS) entry which is preliminary data.</text>
</comment>
<dbReference type="SMART" id="SM00338">
    <property type="entry name" value="BRLZ"/>
    <property type="match status" value="1"/>
</dbReference>
<evidence type="ECO:0000259" key="6">
    <source>
        <dbReference type="PROSITE" id="PS50217"/>
    </source>
</evidence>
<evidence type="ECO:0000256" key="1">
    <source>
        <dbReference type="ARBA" id="ARBA00023015"/>
    </source>
</evidence>
<dbReference type="InterPro" id="IPR050946">
    <property type="entry name" value="AP-1_TF_bZIP"/>
</dbReference>
<feature type="domain" description="BZIP" evidence="6">
    <location>
        <begin position="203"/>
        <end position="266"/>
    </location>
</feature>
<dbReference type="GO" id="GO:0005667">
    <property type="term" value="C:transcription regulator complex"/>
    <property type="evidence" value="ECO:0007669"/>
    <property type="project" value="TreeGrafter"/>
</dbReference>
<feature type="compositionally biased region" description="Polar residues" evidence="5">
    <location>
        <begin position="103"/>
        <end position="114"/>
    </location>
</feature>
<keyword evidence="9" id="KW-1185">Reference proteome</keyword>
<feature type="compositionally biased region" description="Low complexity" evidence="5">
    <location>
        <begin position="155"/>
        <end position="172"/>
    </location>
</feature>
<evidence type="ECO:0000256" key="3">
    <source>
        <dbReference type="ARBA" id="ARBA00023163"/>
    </source>
</evidence>
<evidence type="ECO:0000256" key="4">
    <source>
        <dbReference type="SAM" id="Coils"/>
    </source>
</evidence>
<keyword evidence="1" id="KW-0805">Transcription regulation</keyword>
<keyword evidence="2" id="KW-0238">DNA-binding</keyword>
<dbReference type="EMBL" id="CAJNOI010000009">
    <property type="protein sequence ID" value="CAF0777504.1"/>
    <property type="molecule type" value="Genomic_DNA"/>
</dbReference>
<evidence type="ECO:0000313" key="10">
    <source>
        <dbReference type="Proteomes" id="UP000663877"/>
    </source>
</evidence>
<dbReference type="PANTHER" id="PTHR11462:SF35">
    <property type="entry name" value="TRANSCRIPTION FACTOR JRA"/>
    <property type="match status" value="1"/>
</dbReference>
<evidence type="ECO:0000313" key="9">
    <source>
        <dbReference type="Proteomes" id="UP000663832"/>
    </source>
</evidence>
<gene>
    <name evidence="7" type="ORF">BJG266_LOCUS3930</name>
    <name evidence="8" type="ORF">QVE165_LOCUS9873</name>
</gene>
<dbReference type="InterPro" id="IPR004827">
    <property type="entry name" value="bZIP"/>
</dbReference>
<dbReference type="InterPro" id="IPR046347">
    <property type="entry name" value="bZIP_sf"/>
</dbReference>
<dbReference type="AlphaFoldDB" id="A0A813R4R6"/>
<keyword evidence="4" id="KW-0175">Coiled coil</keyword>
<evidence type="ECO:0000256" key="5">
    <source>
        <dbReference type="SAM" id="MobiDB-lite"/>
    </source>
</evidence>
<dbReference type="GO" id="GO:0051726">
    <property type="term" value="P:regulation of cell cycle"/>
    <property type="evidence" value="ECO:0007669"/>
    <property type="project" value="TreeGrafter"/>
</dbReference>
<dbReference type="Proteomes" id="UP000663877">
    <property type="component" value="Unassembled WGS sequence"/>
</dbReference>
<proteinExistence type="predicted"/>